<gene>
    <name evidence="3" type="ORF">VB739_15545</name>
</gene>
<keyword evidence="1" id="KW-0413">Isomerase</keyword>
<name>A0ABU5T016_9CYAN</name>
<comment type="caution">
    <text evidence="3">The sequence shown here is derived from an EMBL/GenBank/DDBJ whole genome shotgun (WGS) entry which is preliminary data.</text>
</comment>
<keyword evidence="1" id="KW-0697">Rotamase</keyword>
<accession>A0ABU5T016</accession>
<dbReference type="SUPFAM" id="SSF54534">
    <property type="entry name" value="FKBP-like"/>
    <property type="match status" value="1"/>
</dbReference>
<dbReference type="EMBL" id="JAYGHY010000083">
    <property type="protein sequence ID" value="MEA5443972.1"/>
    <property type="molecule type" value="Genomic_DNA"/>
</dbReference>
<evidence type="ECO:0000259" key="2">
    <source>
        <dbReference type="PROSITE" id="PS50198"/>
    </source>
</evidence>
<sequence length="271" mass="30188">MLPVSRLHLDLRSALDAMARRPLHELLDQHGLLQALARDLALKALREDVRFTEEERQAVLSRVCAGLPCPAPSSLEGDWIATLPEDLRDTVRQRWDHLRHQKALEDRYGERVEAHFLERRADLEQVVFRLLRLPQQGLAEELYLRLVDDGAGFGELASRYSIGDESITRGIVGPIELSQLNPTLRGVLGSLAVGDIHPPFLLEQAILVVRLEHRRPASLSEDLRHRLLEELLQPDLHSCIEAVLAELRHSLAAEQAPLAAVPAPALAVAGG</sequence>
<keyword evidence="4" id="KW-1185">Reference proteome</keyword>
<dbReference type="InterPro" id="IPR046357">
    <property type="entry name" value="PPIase_dom_sf"/>
</dbReference>
<proteinExistence type="predicted"/>
<dbReference type="InterPro" id="IPR000297">
    <property type="entry name" value="PPIase_PpiC"/>
</dbReference>
<evidence type="ECO:0000313" key="4">
    <source>
        <dbReference type="Proteomes" id="UP001302329"/>
    </source>
</evidence>
<dbReference type="Proteomes" id="UP001302329">
    <property type="component" value="Unassembled WGS sequence"/>
</dbReference>
<protein>
    <recommendedName>
        <fullName evidence="2">PpiC domain-containing protein</fullName>
    </recommendedName>
</protein>
<evidence type="ECO:0000313" key="3">
    <source>
        <dbReference type="EMBL" id="MEA5443972.1"/>
    </source>
</evidence>
<dbReference type="Gene3D" id="3.10.50.40">
    <property type="match status" value="1"/>
</dbReference>
<reference evidence="3 4" key="1">
    <citation type="submission" date="2023-12" db="EMBL/GenBank/DDBJ databases">
        <title>Baltic Sea Cyanobacteria.</title>
        <authorList>
            <person name="Delbaje E."/>
            <person name="Fewer D.P."/>
            <person name="Shishido T.K."/>
        </authorList>
    </citation>
    <scope>NUCLEOTIDE SEQUENCE [LARGE SCALE GENOMIC DNA]</scope>
    <source>
        <strain evidence="3 4">UHCC 0281</strain>
    </source>
</reference>
<feature type="domain" description="PpiC" evidence="2">
    <location>
        <begin position="115"/>
        <end position="213"/>
    </location>
</feature>
<dbReference type="RefSeq" id="WP_323357923.1">
    <property type="nucleotide sequence ID" value="NZ_JAYGHY010000083.1"/>
</dbReference>
<evidence type="ECO:0000256" key="1">
    <source>
        <dbReference type="PROSITE-ProRule" id="PRU00278"/>
    </source>
</evidence>
<dbReference type="PROSITE" id="PS50198">
    <property type="entry name" value="PPIC_PPIASE_2"/>
    <property type="match status" value="1"/>
</dbReference>
<organism evidence="3 4">
    <name type="scientific">Cyanobium gracile UHCC 0281</name>
    <dbReference type="NCBI Taxonomy" id="3110309"/>
    <lineage>
        <taxon>Bacteria</taxon>
        <taxon>Bacillati</taxon>
        <taxon>Cyanobacteriota</taxon>
        <taxon>Cyanophyceae</taxon>
        <taxon>Synechococcales</taxon>
        <taxon>Prochlorococcaceae</taxon>
        <taxon>Cyanobium</taxon>
    </lineage>
</organism>